<accession>A0A9W6WRN1</accession>
<comment type="caution">
    <text evidence="1">The sequence shown here is derived from an EMBL/GenBank/DDBJ whole genome shotgun (WGS) entry which is preliminary data.</text>
</comment>
<dbReference type="OrthoDB" id="9991317at2759"/>
<gene>
    <name evidence="1" type="ORF">Plil01_000394600</name>
</gene>
<reference evidence="1" key="1">
    <citation type="submission" date="2023-04" db="EMBL/GenBank/DDBJ databases">
        <title>Phytophthora lilii NBRC 32176.</title>
        <authorList>
            <person name="Ichikawa N."/>
            <person name="Sato H."/>
            <person name="Tonouchi N."/>
        </authorList>
    </citation>
    <scope>NUCLEOTIDE SEQUENCE</scope>
    <source>
        <strain evidence="1">NBRC 32176</strain>
    </source>
</reference>
<dbReference type="AlphaFoldDB" id="A0A9W6WRN1"/>
<keyword evidence="2" id="KW-1185">Reference proteome</keyword>
<evidence type="ECO:0000313" key="1">
    <source>
        <dbReference type="EMBL" id="GMF13477.1"/>
    </source>
</evidence>
<organism evidence="1 2">
    <name type="scientific">Phytophthora lilii</name>
    <dbReference type="NCBI Taxonomy" id="2077276"/>
    <lineage>
        <taxon>Eukaryota</taxon>
        <taxon>Sar</taxon>
        <taxon>Stramenopiles</taxon>
        <taxon>Oomycota</taxon>
        <taxon>Peronosporomycetes</taxon>
        <taxon>Peronosporales</taxon>
        <taxon>Peronosporaceae</taxon>
        <taxon>Phytophthora</taxon>
    </lineage>
</organism>
<proteinExistence type="predicted"/>
<name>A0A9W6WRN1_9STRA</name>
<dbReference type="Proteomes" id="UP001165083">
    <property type="component" value="Unassembled WGS sequence"/>
</dbReference>
<sequence length="144" mass="16672">MDPNRVSFSTGITLTAHNRNNRELKAAMGYLYWQLLYQRKIMREDYVASYGIIPLPYTQHNEDLIKRPEVRLGMDKTTYFISLDRLAPVQAVWWGNADTSGVPTMDYYLTSEHEHKNSNAHYSEAVYRFKLASSTYTTVNDAGH</sequence>
<dbReference type="EMBL" id="BSXW01000158">
    <property type="protein sequence ID" value="GMF13477.1"/>
    <property type="molecule type" value="Genomic_DNA"/>
</dbReference>
<dbReference type="Gene3D" id="3.40.50.11380">
    <property type="match status" value="1"/>
</dbReference>
<evidence type="ECO:0000313" key="2">
    <source>
        <dbReference type="Proteomes" id="UP001165083"/>
    </source>
</evidence>
<protein>
    <submittedName>
        <fullName evidence="1">Unnamed protein product</fullName>
    </submittedName>
</protein>